<dbReference type="Proteomes" id="UP000095751">
    <property type="component" value="Unassembled WGS sequence"/>
</dbReference>
<evidence type="ECO:0000256" key="1">
    <source>
        <dbReference type="SAM" id="Phobius"/>
    </source>
</evidence>
<feature type="transmembrane region" description="Helical" evidence="1">
    <location>
        <begin position="20"/>
        <end position="39"/>
    </location>
</feature>
<feature type="transmembrane region" description="Helical" evidence="1">
    <location>
        <begin position="51"/>
        <end position="73"/>
    </location>
</feature>
<protein>
    <submittedName>
        <fullName evidence="2">Uncharacterized protein</fullName>
    </submittedName>
</protein>
<feature type="transmembrane region" description="Helical" evidence="1">
    <location>
        <begin position="85"/>
        <end position="105"/>
    </location>
</feature>
<keyword evidence="1" id="KW-0472">Membrane</keyword>
<dbReference type="InParanoid" id="A0A1E7FQE6"/>
<proteinExistence type="predicted"/>
<evidence type="ECO:0000313" key="3">
    <source>
        <dbReference type="Proteomes" id="UP000095751"/>
    </source>
</evidence>
<keyword evidence="3" id="KW-1185">Reference proteome</keyword>
<keyword evidence="1" id="KW-1133">Transmembrane helix</keyword>
<name>A0A1E7FQE6_9STRA</name>
<gene>
    <name evidence="2" type="ORF">FRACYDRAFT_268216</name>
</gene>
<sequence length="152" mass="17230">MSSSNSCQDEINQEIAMFNAITYGSLFFTFVCWFLRRCCKAKWQQNPEHGYMVLFGFAGVKFLIGILLFTVFLPTCPNGCICDQYSQSIIYPTVVILLSIYWAFLGTKYLALSRQGQQHQVVPEVQLVDDDDDGDKNKNKLAGDSCDKIEIV</sequence>
<reference evidence="2 3" key="1">
    <citation type="submission" date="2016-09" db="EMBL/GenBank/DDBJ databases">
        <title>Extensive genetic diversity and differential bi-allelic expression allows diatom success in the polar Southern Ocean.</title>
        <authorList>
            <consortium name="DOE Joint Genome Institute"/>
            <person name="Mock T."/>
            <person name="Otillar R.P."/>
            <person name="Strauss J."/>
            <person name="Dupont C."/>
            <person name="Frickenhaus S."/>
            <person name="Maumus F."/>
            <person name="Mcmullan M."/>
            <person name="Sanges R."/>
            <person name="Schmutz J."/>
            <person name="Toseland A."/>
            <person name="Valas R."/>
            <person name="Veluchamy A."/>
            <person name="Ward B.J."/>
            <person name="Allen A."/>
            <person name="Barry K."/>
            <person name="Falciatore A."/>
            <person name="Ferrante M."/>
            <person name="Fortunato A.E."/>
            <person name="Gloeckner G."/>
            <person name="Gruber A."/>
            <person name="Hipkin R."/>
            <person name="Janech M."/>
            <person name="Kroth P."/>
            <person name="Leese F."/>
            <person name="Lindquist E."/>
            <person name="Lyon B.R."/>
            <person name="Martin J."/>
            <person name="Mayer C."/>
            <person name="Parker M."/>
            <person name="Quesneville H."/>
            <person name="Raymond J."/>
            <person name="Uhlig C."/>
            <person name="Valentin K.U."/>
            <person name="Worden A.Z."/>
            <person name="Armbrust E.V."/>
            <person name="Bowler C."/>
            <person name="Green B."/>
            <person name="Moulton V."/>
            <person name="Van Oosterhout C."/>
            <person name="Grigoriev I."/>
        </authorList>
    </citation>
    <scope>NUCLEOTIDE SEQUENCE [LARGE SCALE GENOMIC DNA]</scope>
    <source>
        <strain evidence="2 3">CCMP1102</strain>
    </source>
</reference>
<dbReference type="KEGG" id="fcy:FRACYDRAFT_268216"/>
<dbReference type="OrthoDB" id="54956at2759"/>
<accession>A0A1E7FQE6</accession>
<dbReference type="AlphaFoldDB" id="A0A1E7FQE6"/>
<dbReference type="EMBL" id="KV784355">
    <property type="protein sequence ID" value="OEU20325.1"/>
    <property type="molecule type" value="Genomic_DNA"/>
</dbReference>
<evidence type="ECO:0000313" key="2">
    <source>
        <dbReference type="EMBL" id="OEU20325.1"/>
    </source>
</evidence>
<organism evidence="2 3">
    <name type="scientific">Fragilariopsis cylindrus CCMP1102</name>
    <dbReference type="NCBI Taxonomy" id="635003"/>
    <lineage>
        <taxon>Eukaryota</taxon>
        <taxon>Sar</taxon>
        <taxon>Stramenopiles</taxon>
        <taxon>Ochrophyta</taxon>
        <taxon>Bacillariophyta</taxon>
        <taxon>Bacillariophyceae</taxon>
        <taxon>Bacillariophycidae</taxon>
        <taxon>Bacillariales</taxon>
        <taxon>Bacillariaceae</taxon>
        <taxon>Fragilariopsis</taxon>
    </lineage>
</organism>
<keyword evidence="1" id="KW-0812">Transmembrane</keyword>